<dbReference type="InterPro" id="IPR022307">
    <property type="entry name" value="Helicase_put_actinobac"/>
</dbReference>
<dbReference type="Pfam" id="PF09369">
    <property type="entry name" value="MZB"/>
    <property type="match status" value="1"/>
</dbReference>
<dbReference type="AlphaFoldDB" id="A0A6J7L3Q9"/>
<dbReference type="InterPro" id="IPR018973">
    <property type="entry name" value="MZB"/>
</dbReference>
<dbReference type="NCBIfam" id="TIGR03817">
    <property type="entry name" value="DECH_helic"/>
    <property type="match status" value="1"/>
</dbReference>
<accession>A0A6J7L3Q9</accession>
<dbReference type="SUPFAM" id="SSF52540">
    <property type="entry name" value="P-loop containing nucleoside triphosphate hydrolases"/>
    <property type="match status" value="1"/>
</dbReference>
<dbReference type="InterPro" id="IPR055227">
    <property type="entry name" value="HRQ1_WHD"/>
</dbReference>
<dbReference type="Pfam" id="PF00270">
    <property type="entry name" value="DEAD"/>
    <property type="match status" value="1"/>
</dbReference>
<dbReference type="InterPro" id="IPR027417">
    <property type="entry name" value="P-loop_NTPase"/>
</dbReference>
<dbReference type="PROSITE" id="PS51194">
    <property type="entry name" value="HELICASE_CTER"/>
    <property type="match status" value="1"/>
</dbReference>
<dbReference type="PANTHER" id="PTHR47957:SF3">
    <property type="entry name" value="ATP-DEPENDENT HELICASE HRQ1"/>
    <property type="match status" value="1"/>
</dbReference>
<dbReference type="GO" id="GO:0005524">
    <property type="term" value="F:ATP binding"/>
    <property type="evidence" value="ECO:0007669"/>
    <property type="project" value="UniProtKB-KW"/>
</dbReference>
<dbReference type="EMBL" id="CAFBNE010000088">
    <property type="protein sequence ID" value="CAB4963348.1"/>
    <property type="molecule type" value="Genomic_DNA"/>
</dbReference>
<proteinExistence type="predicted"/>
<dbReference type="GO" id="GO:0036297">
    <property type="term" value="P:interstrand cross-link repair"/>
    <property type="evidence" value="ECO:0007669"/>
    <property type="project" value="TreeGrafter"/>
</dbReference>
<gene>
    <name evidence="5" type="ORF">UFOPK3772_02373</name>
</gene>
<dbReference type="InterPro" id="IPR014001">
    <property type="entry name" value="Helicase_ATP-bd"/>
</dbReference>
<keyword evidence="2" id="KW-0067">ATP-binding</keyword>
<feature type="domain" description="Helicase C-terminal" evidence="4">
    <location>
        <begin position="301"/>
        <end position="450"/>
    </location>
</feature>
<evidence type="ECO:0000259" key="4">
    <source>
        <dbReference type="PROSITE" id="PS51194"/>
    </source>
</evidence>
<evidence type="ECO:0000259" key="3">
    <source>
        <dbReference type="PROSITE" id="PS51192"/>
    </source>
</evidence>
<protein>
    <submittedName>
        <fullName evidence="5">Unannotated protein</fullName>
    </submittedName>
</protein>
<dbReference type="Gene3D" id="3.40.50.300">
    <property type="entry name" value="P-loop containing nucleotide triphosphate hydrolases"/>
    <property type="match status" value="2"/>
</dbReference>
<name>A0A6J7L3Q9_9ZZZZ</name>
<dbReference type="GO" id="GO:0043138">
    <property type="term" value="F:3'-5' DNA helicase activity"/>
    <property type="evidence" value="ECO:0007669"/>
    <property type="project" value="TreeGrafter"/>
</dbReference>
<evidence type="ECO:0000256" key="1">
    <source>
        <dbReference type="ARBA" id="ARBA00022741"/>
    </source>
</evidence>
<dbReference type="Pfam" id="PF00271">
    <property type="entry name" value="Helicase_C"/>
    <property type="match status" value="1"/>
</dbReference>
<organism evidence="5">
    <name type="scientific">freshwater metagenome</name>
    <dbReference type="NCBI Taxonomy" id="449393"/>
    <lineage>
        <taxon>unclassified sequences</taxon>
        <taxon>metagenomes</taxon>
        <taxon>ecological metagenomes</taxon>
    </lineage>
</organism>
<dbReference type="CDD" id="cd18797">
    <property type="entry name" value="SF2_C_Hrq"/>
    <property type="match status" value="1"/>
</dbReference>
<dbReference type="CDD" id="cd17923">
    <property type="entry name" value="DEXHc_Hrq1-like"/>
    <property type="match status" value="1"/>
</dbReference>
<dbReference type="PANTHER" id="PTHR47957">
    <property type="entry name" value="ATP-DEPENDENT HELICASE HRQ1"/>
    <property type="match status" value="1"/>
</dbReference>
<dbReference type="SMART" id="SM00487">
    <property type="entry name" value="DEXDc"/>
    <property type="match status" value="1"/>
</dbReference>
<evidence type="ECO:0000313" key="5">
    <source>
        <dbReference type="EMBL" id="CAB4963348.1"/>
    </source>
</evidence>
<feature type="domain" description="Helicase ATP-binding" evidence="3">
    <location>
        <begin position="68"/>
        <end position="251"/>
    </location>
</feature>
<dbReference type="PROSITE" id="PS51192">
    <property type="entry name" value="HELICASE_ATP_BIND_1"/>
    <property type="match status" value="1"/>
</dbReference>
<dbReference type="SMART" id="SM00490">
    <property type="entry name" value="HELICc"/>
    <property type="match status" value="1"/>
</dbReference>
<dbReference type="GO" id="GO:0003676">
    <property type="term" value="F:nucleic acid binding"/>
    <property type="evidence" value="ECO:0007669"/>
    <property type="project" value="InterPro"/>
</dbReference>
<dbReference type="InterPro" id="IPR001650">
    <property type="entry name" value="Helicase_C-like"/>
</dbReference>
<dbReference type="GO" id="GO:0005634">
    <property type="term" value="C:nucleus"/>
    <property type="evidence" value="ECO:0007669"/>
    <property type="project" value="TreeGrafter"/>
</dbReference>
<dbReference type="InterPro" id="IPR011545">
    <property type="entry name" value="DEAD/DEAH_box_helicase_dom"/>
</dbReference>
<sequence>MTRLVRPSPEEVLDRLTAGRPDRLRHTTTIPARAATTSDWPAWVPPELVEAWAGQGIDLPWAHQVRAAEFAHAGRDVVIATGTASGKSLAFTLPALAAVHNGLGAPNGRGSTTLYLAPTKALAHDQLRSLGELGLPWLRAATVDGDASGDERAWARAHANYILTNPDLIHRSMLPQHSTWAPFLRRLDYIVIDECHNYRGVFGAHVAAVIRRLRRACERYGSTPVVIAASATVANPDISIARLVGGAVEAVTDDTSPRARKVIGLWQPAVVERGTGGRESLSHAADAPPTRRSATAETADLLADLVVEGLQSLAFIRSRRGAEAVAMMTRDLLDEIDPALARTVASYRAGYLPEERRALEGRLRDGSICAMAATNALELGIDISGLDAVITAGWPGTRASLWQQVGRAGRSGEPALALFVARDDPLDTYIAQHPESVFGQPVEATVFDPENRYVLAPHLCAAASEFPLTADDAVRWFGPSAITRLDELAATGLLRKRPNGWFWTSRERASDLADLRGTGGPPVRIVEEGTGRILGTLDSAASHANLHPGAVYTHQGVTHLVTSLDLQEAVATVVEQEVDYTTDASEVSDIRVTEVRESQRWGAGEVSFGSVEVTSQVVSFQRRRVLTGEFLGEQALDLPERDLSTTAVWWTVSPEQIASAALDGTDVPGAAHAAEHASIGLLPLFATCDRWDIGGVSTALHPDTGRATVFVYDGYPGGAGFAEHGYRVIRAWLSGTRTLIAECGCERGCPSCIQSPKCGNGNDPLDKAGAIRLLDQLLAGSVAGPGPG</sequence>
<evidence type="ECO:0000256" key="2">
    <source>
        <dbReference type="ARBA" id="ARBA00022840"/>
    </source>
</evidence>
<keyword evidence="1" id="KW-0547">Nucleotide-binding</keyword>
<reference evidence="5" key="1">
    <citation type="submission" date="2020-05" db="EMBL/GenBank/DDBJ databases">
        <authorList>
            <person name="Chiriac C."/>
            <person name="Salcher M."/>
            <person name="Ghai R."/>
            <person name="Kavagutti S V."/>
        </authorList>
    </citation>
    <scope>NUCLEOTIDE SEQUENCE</scope>
</reference>
<dbReference type="GO" id="GO:0006289">
    <property type="term" value="P:nucleotide-excision repair"/>
    <property type="evidence" value="ECO:0007669"/>
    <property type="project" value="TreeGrafter"/>
</dbReference>
<dbReference type="Pfam" id="PF22982">
    <property type="entry name" value="WHD_HRQ1"/>
    <property type="match status" value="1"/>
</dbReference>